<dbReference type="EMBL" id="FWZU01000004">
    <property type="protein sequence ID" value="SMF24229.1"/>
    <property type="molecule type" value="Genomic_DNA"/>
</dbReference>
<sequence length="293" mass="31185">MQSKNLKADVLLLITAMIWGAAFVAQRVGMDFVGPLTFNAVRFALGAVALLPLIHRLDREKKKDGTYKKLDIKQFFIGGIIAGSALFLGATLQQWGLVYTTAGNAGFITGLYVVFVPIMGLFFKQKTGVPTWVGAVLAVVGMYLLSVNEGFSIGLGDLLVLVSAVFWAGHVIVISLLSSKIDPVKFASGQFAVCSIFSFIGAFILEDMSFSGIYACAIPILYGGLMSVGVAYTLQVIAQQDAKPAHAAIILSLESVFAALAGWLLLGETLTTQGLFGCGLMLCGMLLSQLRPD</sequence>
<feature type="transmembrane region" description="Helical" evidence="6">
    <location>
        <begin position="246"/>
        <end position="266"/>
    </location>
</feature>
<accession>A0A1X7DZC9</accession>
<keyword evidence="4 6" id="KW-1133">Transmembrane helix</keyword>
<protein>
    <submittedName>
        <fullName evidence="8">Permease of the drug/metabolite transporter (DMT) superfamily</fullName>
    </submittedName>
</protein>
<dbReference type="PANTHER" id="PTHR42920:SF5">
    <property type="entry name" value="EAMA DOMAIN-CONTAINING PROTEIN"/>
    <property type="match status" value="1"/>
</dbReference>
<evidence type="ECO:0000313" key="9">
    <source>
        <dbReference type="Proteomes" id="UP000192906"/>
    </source>
</evidence>
<feature type="transmembrane region" description="Helical" evidence="6">
    <location>
        <begin position="184"/>
        <end position="205"/>
    </location>
</feature>
<dbReference type="PANTHER" id="PTHR42920">
    <property type="entry name" value="OS03G0707200 PROTEIN-RELATED"/>
    <property type="match status" value="1"/>
</dbReference>
<dbReference type="Proteomes" id="UP000192906">
    <property type="component" value="Unassembled WGS sequence"/>
</dbReference>
<proteinExistence type="predicted"/>
<dbReference type="STRING" id="1519643.SAMN06295933_2376"/>
<gene>
    <name evidence="8" type="ORF">SAMN06295933_2376</name>
</gene>
<feature type="transmembrane region" description="Helical" evidence="6">
    <location>
        <begin position="35"/>
        <end position="54"/>
    </location>
</feature>
<name>A0A1X7DZC9_9BACT</name>
<dbReference type="InterPro" id="IPR000620">
    <property type="entry name" value="EamA_dom"/>
</dbReference>
<feature type="domain" description="EamA" evidence="7">
    <location>
        <begin position="155"/>
        <end position="287"/>
    </location>
</feature>
<dbReference type="InterPro" id="IPR037185">
    <property type="entry name" value="EmrE-like"/>
</dbReference>
<keyword evidence="9" id="KW-1185">Reference proteome</keyword>
<evidence type="ECO:0000313" key="8">
    <source>
        <dbReference type="EMBL" id="SMF24229.1"/>
    </source>
</evidence>
<reference evidence="9" key="1">
    <citation type="submission" date="2017-04" db="EMBL/GenBank/DDBJ databases">
        <authorList>
            <person name="Varghese N."/>
            <person name="Submissions S."/>
        </authorList>
    </citation>
    <scope>NUCLEOTIDE SEQUENCE [LARGE SCALE GENOMIC DNA]</scope>
    <source>
        <strain evidence="9">K3S</strain>
    </source>
</reference>
<comment type="subcellular location">
    <subcellularLocation>
        <location evidence="1">Cell membrane</location>
        <topology evidence="1">Multi-pass membrane protein</topology>
    </subcellularLocation>
</comment>
<evidence type="ECO:0000256" key="5">
    <source>
        <dbReference type="ARBA" id="ARBA00023136"/>
    </source>
</evidence>
<evidence type="ECO:0000259" key="7">
    <source>
        <dbReference type="Pfam" id="PF00892"/>
    </source>
</evidence>
<dbReference type="OrthoDB" id="9804865at2"/>
<dbReference type="GO" id="GO:0005886">
    <property type="term" value="C:plasma membrane"/>
    <property type="evidence" value="ECO:0007669"/>
    <property type="project" value="UniProtKB-SubCell"/>
</dbReference>
<feature type="domain" description="EamA" evidence="7">
    <location>
        <begin position="7"/>
        <end position="146"/>
    </location>
</feature>
<organism evidence="8 9">
    <name type="scientific">Desulfovibrio gilichinskyi</name>
    <dbReference type="NCBI Taxonomy" id="1519643"/>
    <lineage>
        <taxon>Bacteria</taxon>
        <taxon>Pseudomonadati</taxon>
        <taxon>Thermodesulfobacteriota</taxon>
        <taxon>Desulfovibrionia</taxon>
        <taxon>Desulfovibrionales</taxon>
        <taxon>Desulfovibrionaceae</taxon>
        <taxon>Desulfovibrio</taxon>
    </lineage>
</organism>
<dbReference type="Pfam" id="PF00892">
    <property type="entry name" value="EamA"/>
    <property type="match status" value="2"/>
</dbReference>
<evidence type="ECO:0000256" key="3">
    <source>
        <dbReference type="ARBA" id="ARBA00022692"/>
    </source>
</evidence>
<keyword evidence="5 6" id="KW-0472">Membrane</keyword>
<feature type="transmembrane region" description="Helical" evidence="6">
    <location>
        <begin position="102"/>
        <end position="122"/>
    </location>
</feature>
<evidence type="ECO:0000256" key="6">
    <source>
        <dbReference type="SAM" id="Phobius"/>
    </source>
</evidence>
<dbReference type="RefSeq" id="WP_085102470.1">
    <property type="nucleotide sequence ID" value="NZ_FWZU01000004.1"/>
</dbReference>
<feature type="transmembrane region" description="Helical" evidence="6">
    <location>
        <begin position="129"/>
        <end position="146"/>
    </location>
</feature>
<dbReference type="InterPro" id="IPR051258">
    <property type="entry name" value="Diverse_Substrate_Transporter"/>
</dbReference>
<keyword evidence="3 6" id="KW-0812">Transmembrane</keyword>
<evidence type="ECO:0000256" key="1">
    <source>
        <dbReference type="ARBA" id="ARBA00004651"/>
    </source>
</evidence>
<evidence type="ECO:0000256" key="2">
    <source>
        <dbReference type="ARBA" id="ARBA00022475"/>
    </source>
</evidence>
<keyword evidence="2" id="KW-1003">Cell membrane</keyword>
<feature type="transmembrane region" description="Helical" evidence="6">
    <location>
        <begin position="75"/>
        <end position="96"/>
    </location>
</feature>
<feature type="transmembrane region" description="Helical" evidence="6">
    <location>
        <begin position="158"/>
        <end position="177"/>
    </location>
</feature>
<evidence type="ECO:0000256" key="4">
    <source>
        <dbReference type="ARBA" id="ARBA00022989"/>
    </source>
</evidence>
<feature type="transmembrane region" description="Helical" evidence="6">
    <location>
        <begin position="211"/>
        <end position="234"/>
    </location>
</feature>
<dbReference type="AlphaFoldDB" id="A0A1X7DZC9"/>
<dbReference type="SUPFAM" id="SSF103481">
    <property type="entry name" value="Multidrug resistance efflux transporter EmrE"/>
    <property type="match status" value="2"/>
</dbReference>